<evidence type="ECO:0000313" key="2">
    <source>
        <dbReference type="EMBL" id="NGN67848.1"/>
    </source>
</evidence>
<feature type="transmembrane region" description="Helical" evidence="1">
    <location>
        <begin position="49"/>
        <end position="69"/>
    </location>
</feature>
<dbReference type="EMBL" id="JAAKZV010000166">
    <property type="protein sequence ID" value="NGN67848.1"/>
    <property type="molecule type" value="Genomic_DNA"/>
</dbReference>
<keyword evidence="1" id="KW-1133">Transmembrane helix</keyword>
<comment type="caution">
    <text evidence="2">The sequence shown here is derived from an EMBL/GenBank/DDBJ whole genome shotgun (WGS) entry which is preliminary data.</text>
</comment>
<dbReference type="RefSeq" id="WP_165241245.1">
    <property type="nucleotide sequence ID" value="NZ_JAAKZV010000166.1"/>
</dbReference>
<accession>A0A6G4U8Y6</accession>
<organism evidence="2 3">
    <name type="scientific">Streptomyces coryli</name>
    <dbReference type="NCBI Taxonomy" id="1128680"/>
    <lineage>
        <taxon>Bacteria</taxon>
        <taxon>Bacillati</taxon>
        <taxon>Actinomycetota</taxon>
        <taxon>Actinomycetes</taxon>
        <taxon>Kitasatosporales</taxon>
        <taxon>Streptomycetaceae</taxon>
        <taxon>Streptomyces</taxon>
    </lineage>
</organism>
<keyword evidence="1" id="KW-0472">Membrane</keyword>
<dbReference type="Proteomes" id="UP000481583">
    <property type="component" value="Unassembled WGS sequence"/>
</dbReference>
<evidence type="ECO:0000256" key="1">
    <source>
        <dbReference type="SAM" id="Phobius"/>
    </source>
</evidence>
<dbReference type="InterPro" id="IPR019681">
    <property type="entry name" value="DUF2530"/>
</dbReference>
<name>A0A6G4U8Y6_9ACTN</name>
<sequence length="97" mass="10878">MQKWTPRYEAPEPLEGNVIAVTIGGTVVWAVLFLAQLPFYGWFDERGHTWWVWTCLAGTGLGVFGIWFVRRREAAIARDRGAAEKAAAEAEVHDSDT</sequence>
<feature type="transmembrane region" description="Helical" evidence="1">
    <location>
        <begin position="21"/>
        <end position="43"/>
    </location>
</feature>
<proteinExistence type="predicted"/>
<keyword evidence="1" id="KW-0812">Transmembrane</keyword>
<protein>
    <submittedName>
        <fullName evidence="2">DUF2530 domain-containing protein</fullName>
    </submittedName>
</protein>
<dbReference type="Pfam" id="PF10745">
    <property type="entry name" value="DUF2530"/>
    <property type="match status" value="1"/>
</dbReference>
<dbReference type="AlphaFoldDB" id="A0A6G4U8Y6"/>
<keyword evidence="3" id="KW-1185">Reference proteome</keyword>
<gene>
    <name evidence="2" type="ORF">G5C51_28595</name>
</gene>
<reference evidence="2 3" key="1">
    <citation type="submission" date="2020-02" db="EMBL/GenBank/DDBJ databases">
        <title>Whole-genome analyses of novel actinobacteria.</title>
        <authorList>
            <person name="Sahin N."/>
        </authorList>
    </citation>
    <scope>NUCLEOTIDE SEQUENCE [LARGE SCALE GENOMIC DNA]</scope>
    <source>
        <strain evidence="2 3">A7024</strain>
    </source>
</reference>
<evidence type="ECO:0000313" key="3">
    <source>
        <dbReference type="Proteomes" id="UP000481583"/>
    </source>
</evidence>